<keyword evidence="6" id="KW-0107">Calcium channel</keyword>
<evidence type="ECO:0000256" key="2">
    <source>
        <dbReference type="ARBA" id="ARBA00022448"/>
    </source>
</evidence>
<feature type="repeat" description="ANK" evidence="18">
    <location>
        <begin position="110"/>
        <end position="142"/>
    </location>
</feature>
<dbReference type="GO" id="GO:0005516">
    <property type="term" value="F:calmodulin binding"/>
    <property type="evidence" value="ECO:0007669"/>
    <property type="project" value="UniProtKB-KW"/>
</dbReference>
<evidence type="ECO:0000256" key="10">
    <source>
        <dbReference type="ARBA" id="ARBA00022837"/>
    </source>
</evidence>
<dbReference type="SMART" id="SM00248">
    <property type="entry name" value="ANK"/>
    <property type="match status" value="5"/>
</dbReference>
<evidence type="ECO:0000256" key="6">
    <source>
        <dbReference type="ARBA" id="ARBA00022673"/>
    </source>
</evidence>
<evidence type="ECO:0000256" key="18">
    <source>
        <dbReference type="PROSITE-ProRule" id="PRU00023"/>
    </source>
</evidence>
<keyword evidence="5" id="KW-0109">Calcium transport</keyword>
<reference evidence="22" key="1">
    <citation type="submission" date="2021-06" db="EMBL/GenBank/DDBJ databases">
        <authorList>
            <consortium name="Wellcome Sanger Institute Data Sharing"/>
        </authorList>
    </citation>
    <scope>NUCLEOTIDE SEQUENCE [LARGE SCALE GENOMIC DNA]</scope>
</reference>
<feature type="transmembrane region" description="Helical" evidence="19">
    <location>
        <begin position="460"/>
        <end position="484"/>
    </location>
</feature>
<evidence type="ECO:0000256" key="16">
    <source>
        <dbReference type="ARBA" id="ARBA00023303"/>
    </source>
</evidence>
<organism evidence="22 23">
    <name type="scientific">Erpetoichthys calabaricus</name>
    <name type="common">Rope fish</name>
    <name type="synonym">Calamoichthys calabaricus</name>
    <dbReference type="NCBI Taxonomy" id="27687"/>
    <lineage>
        <taxon>Eukaryota</taxon>
        <taxon>Metazoa</taxon>
        <taxon>Chordata</taxon>
        <taxon>Craniata</taxon>
        <taxon>Vertebrata</taxon>
        <taxon>Euteleostomi</taxon>
        <taxon>Actinopterygii</taxon>
        <taxon>Polypteriformes</taxon>
        <taxon>Polypteridae</taxon>
        <taxon>Erpetoichthys</taxon>
    </lineage>
</organism>
<evidence type="ECO:0000256" key="13">
    <source>
        <dbReference type="ARBA" id="ARBA00023043"/>
    </source>
</evidence>
<dbReference type="Pfam" id="PF12796">
    <property type="entry name" value="Ank_2"/>
    <property type="match status" value="1"/>
</dbReference>
<dbReference type="PROSITE" id="PS50088">
    <property type="entry name" value="ANK_REPEAT"/>
    <property type="match status" value="2"/>
</dbReference>
<evidence type="ECO:0000256" key="4">
    <source>
        <dbReference type="ARBA" id="ARBA00022553"/>
    </source>
</evidence>
<dbReference type="GO" id="GO:0046872">
    <property type="term" value="F:metal ion binding"/>
    <property type="evidence" value="ECO:0007669"/>
    <property type="project" value="UniProtKB-KW"/>
</dbReference>
<dbReference type="InterPro" id="IPR002110">
    <property type="entry name" value="Ankyrin_rpt"/>
</dbReference>
<keyword evidence="9" id="KW-0677">Repeat</keyword>
<feature type="domain" description="Ion transport" evidence="21">
    <location>
        <begin position="336"/>
        <end position="489"/>
    </location>
</feature>
<evidence type="ECO:0000256" key="11">
    <source>
        <dbReference type="ARBA" id="ARBA00022860"/>
    </source>
</evidence>
<dbReference type="PROSITE" id="PS50297">
    <property type="entry name" value="ANK_REP_REGION"/>
    <property type="match status" value="2"/>
</dbReference>
<protein>
    <recommendedName>
        <fullName evidence="21">Ion transport domain-containing protein</fullName>
    </recommendedName>
</protein>
<name>A0A8C4SCD6_ERPCA</name>
<feature type="transmembrane region" description="Helical" evidence="19">
    <location>
        <begin position="395"/>
        <end position="413"/>
    </location>
</feature>
<proteinExistence type="predicted"/>
<dbReference type="PANTHER" id="PTHR10582:SF38">
    <property type="entry name" value="TRANSIENT RECEPTOR POTENTIAL CATION CHANNEL SUBFAMILY V MEMBER 6"/>
    <property type="match status" value="1"/>
</dbReference>
<evidence type="ECO:0000256" key="5">
    <source>
        <dbReference type="ARBA" id="ARBA00022568"/>
    </source>
</evidence>
<dbReference type="PANTHER" id="PTHR10582">
    <property type="entry name" value="TRANSIENT RECEPTOR POTENTIAL ION CHANNEL PROTEIN"/>
    <property type="match status" value="1"/>
</dbReference>
<keyword evidence="11" id="KW-0112">Calmodulin-binding</keyword>
<accession>A0A8C4SCD6</accession>
<keyword evidence="16" id="KW-0407">Ion channel</keyword>
<feature type="repeat" description="ANK" evidence="18">
    <location>
        <begin position="64"/>
        <end position="96"/>
    </location>
</feature>
<dbReference type="PRINTS" id="PR01765">
    <property type="entry name" value="ECACCHANNEL"/>
</dbReference>
<dbReference type="Ensembl" id="ENSECRT00000014874.1">
    <property type="protein sequence ID" value="ENSECRP00000014615.1"/>
    <property type="gene ID" value="ENSECRG00000007906.1"/>
</dbReference>
<dbReference type="Pfam" id="PF13637">
    <property type="entry name" value="Ank_4"/>
    <property type="match status" value="1"/>
</dbReference>
<feature type="signal peptide" evidence="20">
    <location>
        <begin position="1"/>
        <end position="27"/>
    </location>
</feature>
<keyword evidence="4" id="KW-0597">Phosphoprotein</keyword>
<dbReference type="GeneTree" id="ENSGT00940000156687"/>
<dbReference type="GO" id="GO:0005886">
    <property type="term" value="C:plasma membrane"/>
    <property type="evidence" value="ECO:0007669"/>
    <property type="project" value="UniProtKB-SubCell"/>
</dbReference>
<sequence>MVLSHPPSLSLLCLAVEYLLYPTGAVGENVLHVAALYNNKEALEVLLDFYPFLINEAILCDLYKGETILHIAVVNQNVMMVKELLSRNADTKNARARGSFFSPGKGQCYYGEYVLSFAVCMGNEKIVNLLIKSGAPLNAQDTQGNTVLHMLVLHPNKTLACRMYDYLMSLITIDKIRYLESIINNDGFTPMKLAVQKGDVTVSMFNHFIKRRKQVYWAFGPVTSTLYDLTGIDTWEDELSVLDIICTSKEKNVRELLEVTPVKEVLHHKWTNWGYKFFFLWTVLYILHIVIFTICCVYRPLEPIRTKMNVTIMNLKPLSVSMLSDLTPSFTGGPFHIIMLVTISMILRFAGSDGQTTILALALICAWCNVIYFARGFELLGPLCIMIQKMIFGDLMRFCSILILVIIGFAAAFDVHFQALNPDVYVYFSDFPITTFTLFQLMMGLTDLPGPPSIPVPDIIIFLYMIYMFFAFVLLLNVLIALMGDTHYRVVHERRLLWKAQIAATILLLERRLPKWLLPRLGIPGDAVGLEEGKWYFSVEILFFFSK</sequence>
<evidence type="ECO:0000256" key="1">
    <source>
        <dbReference type="ARBA" id="ARBA00004651"/>
    </source>
</evidence>
<keyword evidence="14" id="KW-0406">Ion transport</keyword>
<evidence type="ECO:0000256" key="20">
    <source>
        <dbReference type="SAM" id="SignalP"/>
    </source>
</evidence>
<keyword evidence="20" id="KW-0732">Signal</keyword>
<feature type="chain" id="PRO_5034376400" description="Ion transport domain-containing protein" evidence="20">
    <location>
        <begin position="28"/>
        <end position="547"/>
    </location>
</feature>
<keyword evidence="12 19" id="KW-1133">Transmembrane helix</keyword>
<evidence type="ECO:0000256" key="3">
    <source>
        <dbReference type="ARBA" id="ARBA00022475"/>
    </source>
</evidence>
<keyword evidence="15 19" id="KW-0472">Membrane</keyword>
<keyword evidence="3" id="KW-1003">Cell membrane</keyword>
<evidence type="ECO:0000313" key="22">
    <source>
        <dbReference type="Ensembl" id="ENSECRP00000014615.1"/>
    </source>
</evidence>
<evidence type="ECO:0000256" key="14">
    <source>
        <dbReference type="ARBA" id="ARBA00023065"/>
    </source>
</evidence>
<dbReference type="AlphaFoldDB" id="A0A8C4SCD6"/>
<dbReference type="InterPro" id="IPR036770">
    <property type="entry name" value="Ankyrin_rpt-contain_sf"/>
</dbReference>
<dbReference type="Pfam" id="PF00520">
    <property type="entry name" value="Ion_trans"/>
    <property type="match status" value="1"/>
</dbReference>
<keyword evidence="13 18" id="KW-0040">ANK repeat</keyword>
<dbReference type="Proteomes" id="UP000694620">
    <property type="component" value="Chromosome 2"/>
</dbReference>
<keyword evidence="2" id="KW-0813">Transport</keyword>
<evidence type="ECO:0000259" key="21">
    <source>
        <dbReference type="Pfam" id="PF00520"/>
    </source>
</evidence>
<dbReference type="SUPFAM" id="SSF48403">
    <property type="entry name" value="Ankyrin repeat"/>
    <property type="match status" value="1"/>
</dbReference>
<dbReference type="InterPro" id="IPR024862">
    <property type="entry name" value="TRPV"/>
</dbReference>
<dbReference type="GO" id="GO:0005262">
    <property type="term" value="F:calcium channel activity"/>
    <property type="evidence" value="ECO:0007669"/>
    <property type="project" value="UniProtKB-KW"/>
</dbReference>
<evidence type="ECO:0000256" key="12">
    <source>
        <dbReference type="ARBA" id="ARBA00022989"/>
    </source>
</evidence>
<reference evidence="22" key="2">
    <citation type="submission" date="2025-08" db="UniProtKB">
        <authorList>
            <consortium name="Ensembl"/>
        </authorList>
    </citation>
    <scope>IDENTIFICATION</scope>
</reference>
<reference evidence="22" key="3">
    <citation type="submission" date="2025-09" db="UniProtKB">
        <authorList>
            <consortium name="Ensembl"/>
        </authorList>
    </citation>
    <scope>IDENTIFICATION</scope>
</reference>
<dbReference type="GO" id="GO:0098703">
    <property type="term" value="P:calcium ion import across plasma membrane"/>
    <property type="evidence" value="ECO:0007669"/>
    <property type="project" value="TreeGrafter"/>
</dbReference>
<evidence type="ECO:0000256" key="8">
    <source>
        <dbReference type="ARBA" id="ARBA00022723"/>
    </source>
</evidence>
<dbReference type="Gene3D" id="1.25.40.20">
    <property type="entry name" value="Ankyrin repeat-containing domain"/>
    <property type="match status" value="1"/>
</dbReference>
<comment type="subcellular location">
    <subcellularLocation>
        <location evidence="1">Cell membrane</location>
        <topology evidence="1">Multi-pass membrane protein</topology>
    </subcellularLocation>
</comment>
<keyword evidence="8" id="KW-0479">Metal-binding</keyword>
<comment type="catalytic activity">
    <reaction evidence="17">
        <text>Ca(2+)(in) = Ca(2+)(out)</text>
        <dbReference type="Rhea" id="RHEA:29671"/>
        <dbReference type="ChEBI" id="CHEBI:29108"/>
    </reaction>
</comment>
<feature type="transmembrane region" description="Helical" evidence="19">
    <location>
        <begin position="356"/>
        <end position="374"/>
    </location>
</feature>
<dbReference type="InterPro" id="IPR008344">
    <property type="entry name" value="TRPV5/TRPV6"/>
</dbReference>
<dbReference type="InterPro" id="IPR005821">
    <property type="entry name" value="Ion_trans_dom"/>
</dbReference>
<evidence type="ECO:0000256" key="15">
    <source>
        <dbReference type="ARBA" id="ARBA00023136"/>
    </source>
</evidence>
<keyword evidence="23" id="KW-1185">Reference proteome</keyword>
<keyword evidence="10" id="KW-0106">Calcium</keyword>
<feature type="transmembrane region" description="Helical" evidence="19">
    <location>
        <begin position="278"/>
        <end position="298"/>
    </location>
</feature>
<evidence type="ECO:0000256" key="19">
    <source>
        <dbReference type="SAM" id="Phobius"/>
    </source>
</evidence>
<evidence type="ECO:0000256" key="7">
    <source>
        <dbReference type="ARBA" id="ARBA00022692"/>
    </source>
</evidence>
<evidence type="ECO:0000256" key="9">
    <source>
        <dbReference type="ARBA" id="ARBA00022737"/>
    </source>
</evidence>
<keyword evidence="7 19" id="KW-0812">Transmembrane</keyword>
<evidence type="ECO:0000313" key="23">
    <source>
        <dbReference type="Proteomes" id="UP000694620"/>
    </source>
</evidence>
<evidence type="ECO:0000256" key="17">
    <source>
        <dbReference type="ARBA" id="ARBA00036634"/>
    </source>
</evidence>